<reference evidence="7 8" key="1">
    <citation type="submission" date="2016-05" db="EMBL/GenBank/DDBJ databases">
        <authorList>
            <person name="Prochazka B."/>
            <person name="Indra A."/>
            <person name="Hasenberger P."/>
            <person name="Blaschitz M."/>
            <person name="Wagner L."/>
            <person name="Wewalka G."/>
            <person name="Sorschag S."/>
            <person name="Schmid D."/>
            <person name="Ruppitsch W."/>
        </authorList>
    </citation>
    <scope>NUCLEOTIDE SEQUENCE [LARGE SCALE GENOMIC DNA]</scope>
    <source>
        <strain evidence="7 8">974010_12</strain>
    </source>
</reference>
<dbReference type="HAMAP" id="MF_00376">
    <property type="entry name" value="Dephospho_CoA_kinase"/>
    <property type="match status" value="1"/>
</dbReference>
<comment type="catalytic activity">
    <reaction evidence="5">
        <text>3'-dephospho-CoA + ATP = ADP + CoA + H(+)</text>
        <dbReference type="Rhea" id="RHEA:18245"/>
        <dbReference type="ChEBI" id="CHEBI:15378"/>
        <dbReference type="ChEBI" id="CHEBI:30616"/>
        <dbReference type="ChEBI" id="CHEBI:57287"/>
        <dbReference type="ChEBI" id="CHEBI:57328"/>
        <dbReference type="ChEBI" id="CHEBI:456216"/>
        <dbReference type="EC" id="2.7.1.24"/>
    </reaction>
</comment>
<evidence type="ECO:0000313" key="7">
    <source>
        <dbReference type="EMBL" id="OCH98586.1"/>
    </source>
</evidence>
<keyword evidence="8" id="KW-1185">Reference proteome</keyword>
<feature type="binding site" evidence="5">
    <location>
        <begin position="11"/>
        <end position="16"/>
    </location>
    <ligand>
        <name>ATP</name>
        <dbReference type="ChEBI" id="CHEBI:30616"/>
    </ligand>
</feature>
<dbReference type="InterPro" id="IPR027417">
    <property type="entry name" value="P-loop_NTPase"/>
</dbReference>
<dbReference type="Pfam" id="PF01121">
    <property type="entry name" value="CoaE"/>
    <property type="match status" value="1"/>
</dbReference>
<evidence type="ECO:0000256" key="2">
    <source>
        <dbReference type="ARBA" id="ARBA00022741"/>
    </source>
</evidence>
<comment type="caution">
    <text evidence="7">The sequence shown here is derived from an EMBL/GenBank/DDBJ whole genome shotgun (WGS) entry which is preliminary data.</text>
</comment>
<dbReference type="NCBIfam" id="TIGR00152">
    <property type="entry name" value="dephospho-CoA kinase"/>
    <property type="match status" value="1"/>
</dbReference>
<organism evidence="7 8">
    <name type="scientific">Legionella jamestowniensis</name>
    <dbReference type="NCBI Taxonomy" id="455"/>
    <lineage>
        <taxon>Bacteria</taxon>
        <taxon>Pseudomonadati</taxon>
        <taxon>Pseudomonadota</taxon>
        <taxon>Gammaproteobacteria</taxon>
        <taxon>Legionellales</taxon>
        <taxon>Legionellaceae</taxon>
        <taxon>Legionella</taxon>
    </lineage>
</organism>
<evidence type="ECO:0000256" key="4">
    <source>
        <dbReference type="ARBA" id="ARBA00022993"/>
    </source>
</evidence>
<keyword evidence="5" id="KW-0808">Transferase</keyword>
<dbReference type="SUPFAM" id="SSF52540">
    <property type="entry name" value="P-loop containing nucleoside triphosphate hydrolases"/>
    <property type="match status" value="1"/>
</dbReference>
<comment type="subcellular location">
    <subcellularLocation>
        <location evidence="5">Cytoplasm</location>
    </subcellularLocation>
</comment>
<accession>A0ABX2XVJ6</accession>
<dbReference type="EMBL" id="LYOZ01000010">
    <property type="protein sequence ID" value="OCH98586.1"/>
    <property type="molecule type" value="Genomic_DNA"/>
</dbReference>
<dbReference type="Proteomes" id="UP000093336">
    <property type="component" value="Unassembled WGS sequence"/>
</dbReference>
<keyword evidence="4 5" id="KW-0173">Coenzyme A biosynthesis</keyword>
<comment type="function">
    <text evidence="5">Catalyzes the phosphorylation of the 3'-hydroxyl group of dephosphocoenzyme A to form coenzyme A.</text>
</comment>
<evidence type="ECO:0000256" key="6">
    <source>
        <dbReference type="NCBIfam" id="TIGR00152"/>
    </source>
</evidence>
<protein>
    <recommendedName>
        <fullName evidence="5 6">Dephospho-CoA kinase</fullName>
        <ecNumber evidence="5 6">2.7.1.24</ecNumber>
    </recommendedName>
    <alternativeName>
        <fullName evidence="5">Dephosphocoenzyme A kinase</fullName>
    </alternativeName>
</protein>
<dbReference type="PROSITE" id="PS51219">
    <property type="entry name" value="DPCK"/>
    <property type="match status" value="1"/>
</dbReference>
<sequence>MYCVGLTGGIASGKSTVASLFKNKRITVISADQVARELMQSDEQVQEKIIKQFRESILDSSKEIDRIKLRQIIFANPEQRLWLEQLLHPLIRQRIVELVHNSKSSYSIVEIPLLKERKSYPYLDRVIVVLAEPQEQIKRVMERDNCTQREAQAILAAQPSDAERIAIADDIIFNNTSLAALKLKVEALHQQYLRFASSAFEQD</sequence>
<evidence type="ECO:0000256" key="3">
    <source>
        <dbReference type="ARBA" id="ARBA00022840"/>
    </source>
</evidence>
<comment type="pathway">
    <text evidence="5">Cofactor biosynthesis; coenzyme A biosynthesis; CoA from (R)-pantothenate: step 5/5.</text>
</comment>
<dbReference type="EC" id="2.7.1.24" evidence="5 6"/>
<evidence type="ECO:0000313" key="8">
    <source>
        <dbReference type="Proteomes" id="UP000093336"/>
    </source>
</evidence>
<keyword evidence="5 7" id="KW-0418">Kinase</keyword>
<keyword evidence="3 5" id="KW-0067">ATP-binding</keyword>
<keyword evidence="5" id="KW-0963">Cytoplasm</keyword>
<name>A0ABX2XVJ6_9GAMM</name>
<proteinExistence type="inferred from homology"/>
<evidence type="ECO:0000256" key="5">
    <source>
        <dbReference type="HAMAP-Rule" id="MF_00376"/>
    </source>
</evidence>
<dbReference type="Gene3D" id="3.40.50.300">
    <property type="entry name" value="P-loop containing nucleotide triphosphate hydrolases"/>
    <property type="match status" value="1"/>
</dbReference>
<dbReference type="GO" id="GO:0016301">
    <property type="term" value="F:kinase activity"/>
    <property type="evidence" value="ECO:0007669"/>
    <property type="project" value="UniProtKB-KW"/>
</dbReference>
<gene>
    <name evidence="5" type="primary">coaE</name>
    <name evidence="7" type="ORF">A8135_00655</name>
</gene>
<dbReference type="RefSeq" id="WP_065620628.1">
    <property type="nucleotide sequence ID" value="NZ_LYOZ01000010.1"/>
</dbReference>
<evidence type="ECO:0000256" key="1">
    <source>
        <dbReference type="ARBA" id="ARBA00009018"/>
    </source>
</evidence>
<dbReference type="InterPro" id="IPR001977">
    <property type="entry name" value="Depp_CoAkinase"/>
</dbReference>
<dbReference type="CDD" id="cd02022">
    <property type="entry name" value="DPCK"/>
    <property type="match status" value="1"/>
</dbReference>
<comment type="similarity">
    <text evidence="1 5">Belongs to the CoaE family.</text>
</comment>
<dbReference type="PANTHER" id="PTHR10695:SF46">
    <property type="entry name" value="BIFUNCTIONAL COENZYME A SYNTHASE-RELATED"/>
    <property type="match status" value="1"/>
</dbReference>
<dbReference type="PANTHER" id="PTHR10695">
    <property type="entry name" value="DEPHOSPHO-COA KINASE-RELATED"/>
    <property type="match status" value="1"/>
</dbReference>
<keyword evidence="2 5" id="KW-0547">Nucleotide-binding</keyword>